<accession>A0A6J7EYJ7</accession>
<dbReference type="InterPro" id="IPR011008">
    <property type="entry name" value="Dimeric_a/b-barrel"/>
</dbReference>
<sequence length="116" mass="11836">MTAYAAIVYTHDADWTSPDVADEMAEYGAFSASAGPTITGGAVLYPTSTATTVRVSGGKGGDVLTTDGPFAEAKEVLAGFFLLEAPDLDAAIAMAAQIPAAWNGAIEVRPVIPMAQ</sequence>
<dbReference type="PANTHER" id="PTHR35174:SF3">
    <property type="entry name" value="BLL7171 PROTEIN"/>
    <property type="match status" value="1"/>
</dbReference>
<evidence type="ECO:0000313" key="2">
    <source>
        <dbReference type="EMBL" id="CAB4888306.1"/>
    </source>
</evidence>
<dbReference type="EMBL" id="CAFBLX010000096">
    <property type="protein sequence ID" value="CAB4888306.1"/>
    <property type="molecule type" value="Genomic_DNA"/>
</dbReference>
<feature type="domain" description="YCII-related" evidence="1">
    <location>
        <begin position="19"/>
        <end position="114"/>
    </location>
</feature>
<dbReference type="SUPFAM" id="SSF54909">
    <property type="entry name" value="Dimeric alpha+beta barrel"/>
    <property type="match status" value="1"/>
</dbReference>
<organism evidence="2">
    <name type="scientific">freshwater metagenome</name>
    <dbReference type="NCBI Taxonomy" id="449393"/>
    <lineage>
        <taxon>unclassified sequences</taxon>
        <taxon>metagenomes</taxon>
        <taxon>ecological metagenomes</taxon>
    </lineage>
</organism>
<dbReference type="InterPro" id="IPR005545">
    <property type="entry name" value="YCII"/>
</dbReference>
<protein>
    <submittedName>
        <fullName evidence="2">Unannotated protein</fullName>
    </submittedName>
</protein>
<dbReference type="Gene3D" id="3.30.70.1060">
    <property type="entry name" value="Dimeric alpha+beta barrel"/>
    <property type="match status" value="1"/>
</dbReference>
<dbReference type="PANTHER" id="PTHR35174">
    <property type="entry name" value="BLL7171 PROTEIN-RELATED"/>
    <property type="match status" value="1"/>
</dbReference>
<proteinExistence type="predicted"/>
<gene>
    <name evidence="2" type="ORF">UFOPK3472_01639</name>
</gene>
<reference evidence="2" key="1">
    <citation type="submission" date="2020-05" db="EMBL/GenBank/DDBJ databases">
        <authorList>
            <person name="Chiriac C."/>
            <person name="Salcher M."/>
            <person name="Ghai R."/>
            <person name="Kavagutti S V."/>
        </authorList>
    </citation>
    <scope>NUCLEOTIDE SEQUENCE</scope>
</reference>
<dbReference type="Pfam" id="PF03795">
    <property type="entry name" value="YCII"/>
    <property type="match status" value="1"/>
</dbReference>
<evidence type="ECO:0000259" key="1">
    <source>
        <dbReference type="Pfam" id="PF03795"/>
    </source>
</evidence>
<name>A0A6J7EYJ7_9ZZZZ</name>
<dbReference type="AlphaFoldDB" id="A0A6J7EYJ7"/>